<keyword evidence="2" id="KW-1185">Reference proteome</keyword>
<gene>
    <name evidence="1" type="ORF">BXY64_0460</name>
</gene>
<reference evidence="1 2" key="1">
    <citation type="submission" date="2018-09" db="EMBL/GenBank/DDBJ databases">
        <title>Genomic Encyclopedia of Archaeal and Bacterial Type Strains, Phase II (KMG-II): from individual species to whole genera.</title>
        <authorList>
            <person name="Goeker M."/>
        </authorList>
    </citation>
    <scope>NUCLEOTIDE SEQUENCE [LARGE SCALE GENOMIC DNA]</scope>
    <source>
        <strain evidence="1 2">DSM 21950</strain>
    </source>
</reference>
<evidence type="ECO:0000313" key="1">
    <source>
        <dbReference type="EMBL" id="RKE03455.1"/>
    </source>
</evidence>
<comment type="caution">
    <text evidence="1">The sequence shown here is derived from an EMBL/GenBank/DDBJ whole genome shotgun (WGS) entry which is preliminary data.</text>
</comment>
<name>A0A419X6Y6_9BACT</name>
<keyword evidence="1" id="KW-0808">Transferase</keyword>
<dbReference type="Proteomes" id="UP000284531">
    <property type="component" value="Unassembled WGS sequence"/>
</dbReference>
<evidence type="ECO:0000313" key="2">
    <source>
        <dbReference type="Proteomes" id="UP000284531"/>
    </source>
</evidence>
<accession>A0A419X6Y6</accession>
<sequence length="269" mass="31503">MMYFREIFSPNYHALINGLRIAKLSAIENKKNEMKNLSIITPVKDSLHTTKDTIKAVAKSTVSFPYKIYNDFSTKETTKYLDKHQESLNYTLVNLEDITNTPSPNYKLVLQIAQQEAIKNESGLLIIESDVMVKPDTIEQLFKHSKELDSCGMVASVTVDRDEKYNFPYNFVKESDPEIMETSKRLSFCCTLITLDYLKAFDFRELSDGKDWFDVYISKMSRKLGFKNYILRKHTVLHLPHSSRPWKQLKYDNPLKYYFLKFIKGRDKI</sequence>
<dbReference type="AlphaFoldDB" id="A0A419X6Y6"/>
<protein>
    <submittedName>
        <fullName evidence="1">GT2 family glycosyltransferase</fullName>
    </submittedName>
</protein>
<dbReference type="GO" id="GO:0016740">
    <property type="term" value="F:transferase activity"/>
    <property type="evidence" value="ECO:0007669"/>
    <property type="project" value="UniProtKB-KW"/>
</dbReference>
<dbReference type="InterPro" id="IPR029044">
    <property type="entry name" value="Nucleotide-diphossugar_trans"/>
</dbReference>
<dbReference type="Gene3D" id="3.90.550.10">
    <property type="entry name" value="Spore Coat Polysaccharide Biosynthesis Protein SpsA, Chain A"/>
    <property type="match status" value="1"/>
</dbReference>
<dbReference type="SUPFAM" id="SSF53448">
    <property type="entry name" value="Nucleotide-diphospho-sugar transferases"/>
    <property type="match status" value="1"/>
</dbReference>
<proteinExistence type="predicted"/>
<dbReference type="EMBL" id="RAPQ01000008">
    <property type="protein sequence ID" value="RKE03455.1"/>
    <property type="molecule type" value="Genomic_DNA"/>
</dbReference>
<organism evidence="1 2">
    <name type="scientific">Marinifilum flexuosum</name>
    <dbReference type="NCBI Taxonomy" id="1117708"/>
    <lineage>
        <taxon>Bacteria</taxon>
        <taxon>Pseudomonadati</taxon>
        <taxon>Bacteroidota</taxon>
        <taxon>Bacteroidia</taxon>
        <taxon>Marinilabiliales</taxon>
        <taxon>Marinifilaceae</taxon>
    </lineage>
</organism>